<dbReference type="Proteomes" id="UP001177023">
    <property type="component" value="Unassembled WGS sequence"/>
</dbReference>
<gene>
    <name evidence="2" type="ORF">MSPICULIGERA_LOCUS11961</name>
</gene>
<dbReference type="Pfam" id="PF04155">
    <property type="entry name" value="Ground-like"/>
    <property type="match status" value="1"/>
</dbReference>
<organism evidence="2 3">
    <name type="scientific">Mesorhabditis spiculigera</name>
    <dbReference type="NCBI Taxonomy" id="96644"/>
    <lineage>
        <taxon>Eukaryota</taxon>
        <taxon>Metazoa</taxon>
        <taxon>Ecdysozoa</taxon>
        <taxon>Nematoda</taxon>
        <taxon>Chromadorea</taxon>
        <taxon>Rhabditida</taxon>
        <taxon>Rhabditina</taxon>
        <taxon>Rhabditomorpha</taxon>
        <taxon>Rhabditoidea</taxon>
        <taxon>Rhabditidae</taxon>
        <taxon>Mesorhabditinae</taxon>
        <taxon>Mesorhabditis</taxon>
    </lineage>
</organism>
<name>A0AA36CRS2_9BILA</name>
<protein>
    <recommendedName>
        <fullName evidence="1">Ground-like domain-containing protein</fullName>
    </recommendedName>
</protein>
<comment type="caution">
    <text evidence="2">The sequence shown here is derived from an EMBL/GenBank/DDBJ whole genome shotgun (WGS) entry which is preliminary data.</text>
</comment>
<keyword evidence="3" id="KW-1185">Reference proteome</keyword>
<dbReference type="AlphaFoldDB" id="A0AA36CRS2"/>
<feature type="domain" description="Ground-like" evidence="1">
    <location>
        <begin position="81"/>
        <end position="149"/>
    </location>
</feature>
<dbReference type="InterPro" id="IPR007284">
    <property type="entry name" value="Ground-like_dom"/>
</dbReference>
<reference evidence="2" key="1">
    <citation type="submission" date="2023-06" db="EMBL/GenBank/DDBJ databases">
        <authorList>
            <person name="Delattre M."/>
        </authorList>
    </citation>
    <scope>NUCLEOTIDE SEQUENCE</scope>
    <source>
        <strain evidence="2">AF72</strain>
    </source>
</reference>
<dbReference type="EMBL" id="CATQJA010002621">
    <property type="protein sequence ID" value="CAJ0573608.1"/>
    <property type="molecule type" value="Genomic_DNA"/>
</dbReference>
<evidence type="ECO:0000259" key="1">
    <source>
        <dbReference type="Pfam" id="PF04155"/>
    </source>
</evidence>
<evidence type="ECO:0000313" key="2">
    <source>
        <dbReference type="EMBL" id="CAJ0573608.1"/>
    </source>
</evidence>
<proteinExistence type="predicted"/>
<feature type="non-terminal residue" evidence="2">
    <location>
        <position position="153"/>
    </location>
</feature>
<accession>A0AA36CRS2</accession>
<evidence type="ECO:0000313" key="3">
    <source>
        <dbReference type="Proteomes" id="UP001177023"/>
    </source>
</evidence>
<sequence>MPNPPIVNSAQPRQNAWQEKYNNPRLLDIRMPWPERIMMKIVAMDIKNFFEDGADSDAELPPKPEQITGYQQKRDVKLNTHCTDEDLAAVLKKNIDGTSRKKSKDRVAENLKLLDKQYDVICSSEDFSYHINTHQFCQMRIGNVICLAFPHNF</sequence>